<dbReference type="PROSITE" id="PS00671">
    <property type="entry name" value="D_2_HYDROXYACID_DH_3"/>
    <property type="match status" value="1"/>
</dbReference>
<dbReference type="InterPro" id="IPR029752">
    <property type="entry name" value="D-isomer_DH_CS1"/>
</dbReference>
<organism evidence="8 9">
    <name type="scientific">candidate division TA06 bacterium</name>
    <dbReference type="NCBI Taxonomy" id="2250710"/>
    <lineage>
        <taxon>Bacteria</taxon>
        <taxon>Bacteria division TA06</taxon>
    </lineage>
</organism>
<sequence>MIVVTSDRIPKKGLSLLKKSNNEIVIFNKDTTENARMNYIYKADAILSLLRDKFNKETLEMCKNLKVISNYAVGYDNIDIDAATKLGIKVCNTPGILTETTADLAFGIMLAAARNICSSQTFLRKGNYHGWEPDLFLGYDIYGKTLGIIGAGKIGQAIARRGKGFDMKILYYKRNRDYKFENKTGAIYTDISGILQSSDFISLNTPLTSETYHLLDKDEFNMMKPNAIIVNTSRGAVINEKALINALKQSKIAGCALDVFEFEPKVSDELLSLDNVVLTPHIGSASFDTRDKMAIMAAENILSVLNGEACPNIVN</sequence>
<dbReference type="InterPro" id="IPR036291">
    <property type="entry name" value="NAD(P)-bd_dom_sf"/>
</dbReference>
<evidence type="ECO:0000313" key="8">
    <source>
        <dbReference type="EMBL" id="RKX65821.1"/>
    </source>
</evidence>
<dbReference type="GO" id="GO:0008652">
    <property type="term" value="P:amino acid biosynthetic process"/>
    <property type="evidence" value="ECO:0007669"/>
    <property type="project" value="UniProtKB-KW"/>
</dbReference>
<feature type="domain" description="D-isomer specific 2-hydroxyacid dehydrogenase catalytic" evidence="6">
    <location>
        <begin position="4"/>
        <end position="315"/>
    </location>
</feature>
<name>A0A660S8S6_UNCT6</name>
<dbReference type="PANTHER" id="PTHR42789">
    <property type="entry name" value="D-ISOMER SPECIFIC 2-HYDROXYACID DEHYDROGENASE FAMILY PROTEIN (AFU_ORTHOLOGUE AFUA_6G10090)"/>
    <property type="match status" value="1"/>
</dbReference>
<dbReference type="InterPro" id="IPR050857">
    <property type="entry name" value="D-2-hydroxyacid_DH"/>
</dbReference>
<dbReference type="CDD" id="cd05301">
    <property type="entry name" value="GDH"/>
    <property type="match status" value="1"/>
</dbReference>
<dbReference type="EMBL" id="QNBC01000070">
    <property type="protein sequence ID" value="RKX65821.1"/>
    <property type="molecule type" value="Genomic_DNA"/>
</dbReference>
<dbReference type="PROSITE" id="PS00670">
    <property type="entry name" value="D_2_HYDROXYACID_DH_2"/>
    <property type="match status" value="1"/>
</dbReference>
<evidence type="ECO:0000259" key="7">
    <source>
        <dbReference type="Pfam" id="PF02826"/>
    </source>
</evidence>
<dbReference type="GO" id="GO:0016616">
    <property type="term" value="F:oxidoreductase activity, acting on the CH-OH group of donors, NAD or NADP as acceptor"/>
    <property type="evidence" value="ECO:0007669"/>
    <property type="project" value="InterPro"/>
</dbReference>
<dbReference type="InterPro" id="IPR006139">
    <property type="entry name" value="D-isomer_2_OHA_DH_cat_dom"/>
</dbReference>
<dbReference type="FunFam" id="3.40.50.720:FF:000462">
    <property type="entry name" value="Glyoxylate reductase (NADP+)"/>
    <property type="match status" value="1"/>
</dbReference>
<evidence type="ECO:0000256" key="4">
    <source>
        <dbReference type="ARBA" id="ARBA00023027"/>
    </source>
</evidence>
<keyword evidence="4" id="KW-0520">NAD</keyword>
<evidence type="ECO:0000259" key="6">
    <source>
        <dbReference type="Pfam" id="PF00389"/>
    </source>
</evidence>
<gene>
    <name evidence="8" type="ORF">DRP44_05510</name>
</gene>
<evidence type="ECO:0000256" key="5">
    <source>
        <dbReference type="RuleBase" id="RU003719"/>
    </source>
</evidence>
<dbReference type="PROSITE" id="PS00065">
    <property type="entry name" value="D_2_HYDROXYACID_DH_1"/>
    <property type="match status" value="1"/>
</dbReference>
<dbReference type="Proteomes" id="UP000282321">
    <property type="component" value="Unassembled WGS sequence"/>
</dbReference>
<dbReference type="InterPro" id="IPR006140">
    <property type="entry name" value="D-isomer_DH_NAD-bd"/>
</dbReference>
<dbReference type="GO" id="GO:0051287">
    <property type="term" value="F:NAD binding"/>
    <property type="evidence" value="ECO:0007669"/>
    <property type="project" value="InterPro"/>
</dbReference>
<dbReference type="SUPFAM" id="SSF52283">
    <property type="entry name" value="Formate/glycerate dehydrogenase catalytic domain-like"/>
    <property type="match status" value="1"/>
</dbReference>
<reference evidence="8 9" key="1">
    <citation type="submission" date="2018-06" db="EMBL/GenBank/DDBJ databases">
        <title>Extensive metabolic versatility and redundancy in microbially diverse, dynamic hydrothermal sediments.</title>
        <authorList>
            <person name="Dombrowski N."/>
            <person name="Teske A."/>
            <person name="Baker B.J."/>
        </authorList>
    </citation>
    <scope>NUCLEOTIDE SEQUENCE [LARGE SCALE GENOMIC DNA]</scope>
    <source>
        <strain evidence="8">B35_G9</strain>
    </source>
</reference>
<accession>A0A660S8S6</accession>
<keyword evidence="2" id="KW-0028">Amino-acid biosynthesis</keyword>
<protein>
    <submittedName>
        <fullName evidence="8">D-glycerate dehydrogenase</fullName>
    </submittedName>
</protein>
<dbReference type="InterPro" id="IPR029753">
    <property type="entry name" value="D-isomer_DH_CS"/>
</dbReference>
<evidence type="ECO:0000256" key="1">
    <source>
        <dbReference type="ARBA" id="ARBA00005854"/>
    </source>
</evidence>
<dbReference type="Pfam" id="PF02826">
    <property type="entry name" value="2-Hacid_dh_C"/>
    <property type="match status" value="1"/>
</dbReference>
<dbReference type="PANTHER" id="PTHR42789:SF1">
    <property type="entry name" value="D-ISOMER SPECIFIC 2-HYDROXYACID DEHYDROGENASE FAMILY PROTEIN (AFU_ORTHOLOGUE AFUA_6G10090)"/>
    <property type="match status" value="1"/>
</dbReference>
<evidence type="ECO:0000256" key="2">
    <source>
        <dbReference type="ARBA" id="ARBA00022605"/>
    </source>
</evidence>
<comment type="caution">
    <text evidence="8">The sequence shown here is derived from an EMBL/GenBank/DDBJ whole genome shotgun (WGS) entry which is preliminary data.</text>
</comment>
<dbReference type="AlphaFoldDB" id="A0A660S8S6"/>
<keyword evidence="3 5" id="KW-0560">Oxidoreductase</keyword>
<dbReference type="Pfam" id="PF00389">
    <property type="entry name" value="2-Hacid_dh"/>
    <property type="match status" value="1"/>
</dbReference>
<evidence type="ECO:0000256" key="3">
    <source>
        <dbReference type="ARBA" id="ARBA00023002"/>
    </source>
</evidence>
<comment type="similarity">
    <text evidence="1 5">Belongs to the D-isomer specific 2-hydroxyacid dehydrogenase family.</text>
</comment>
<dbReference type="Gene3D" id="3.40.50.720">
    <property type="entry name" value="NAD(P)-binding Rossmann-like Domain"/>
    <property type="match status" value="2"/>
</dbReference>
<dbReference type="SUPFAM" id="SSF51735">
    <property type="entry name" value="NAD(P)-binding Rossmann-fold domains"/>
    <property type="match status" value="1"/>
</dbReference>
<evidence type="ECO:0000313" key="9">
    <source>
        <dbReference type="Proteomes" id="UP000282321"/>
    </source>
</evidence>
<proteinExistence type="inferred from homology"/>
<feature type="domain" description="D-isomer specific 2-hydroxyacid dehydrogenase NAD-binding" evidence="7">
    <location>
        <begin position="107"/>
        <end position="283"/>
    </location>
</feature>